<dbReference type="EMBL" id="CP020663">
    <property type="protein sequence ID" value="ATF10272.1"/>
    <property type="molecule type" value="Genomic_DNA"/>
</dbReference>
<sequence length="44" mass="5122">MEVTFLLGTCGILHKFLKVSRINYNVFVRLLLYQPNTVNISHND</sequence>
<dbReference type="AlphaFoldDB" id="A0A291BB92"/>
<gene>
    <name evidence="1" type="ORF">BTN50_1852</name>
</gene>
<proteinExistence type="predicted"/>
<dbReference type="KEGG" id="elux:BTN50_1852"/>
<keyword evidence="2" id="KW-1185">Reference proteome</keyword>
<protein>
    <submittedName>
        <fullName evidence="1">Uncharacterized protein</fullName>
    </submittedName>
</protein>
<name>A0A291BB92_9GAMM</name>
<reference evidence="2" key="1">
    <citation type="submission" date="2017-04" db="EMBL/GenBank/DDBJ databases">
        <title>Genome evolution of the luminous symbionts of deep sea anglerfish.</title>
        <authorList>
            <person name="Hendry T.A."/>
        </authorList>
    </citation>
    <scope>NUCLEOTIDE SEQUENCE [LARGE SCALE GENOMIC DNA]</scope>
</reference>
<organism evidence="1 2">
    <name type="scientific">Candidatus Enterovibrio altilux</name>
    <dbReference type="NCBI Taxonomy" id="1927128"/>
    <lineage>
        <taxon>Bacteria</taxon>
        <taxon>Pseudomonadati</taxon>
        <taxon>Pseudomonadota</taxon>
        <taxon>Gammaproteobacteria</taxon>
        <taxon>Vibrionales</taxon>
        <taxon>Vibrionaceae</taxon>
        <taxon>Enterovibrio</taxon>
    </lineage>
</organism>
<evidence type="ECO:0000313" key="1">
    <source>
        <dbReference type="EMBL" id="ATF10272.1"/>
    </source>
</evidence>
<evidence type="ECO:0000313" key="2">
    <source>
        <dbReference type="Proteomes" id="UP000218160"/>
    </source>
</evidence>
<accession>A0A291BB92</accession>
<dbReference type="Proteomes" id="UP000218160">
    <property type="component" value="Chromosome 2"/>
</dbReference>